<organism evidence="1 2">
    <name type="scientific">Phanerochaete sordida</name>
    <dbReference type="NCBI Taxonomy" id="48140"/>
    <lineage>
        <taxon>Eukaryota</taxon>
        <taxon>Fungi</taxon>
        <taxon>Dikarya</taxon>
        <taxon>Basidiomycota</taxon>
        <taxon>Agaricomycotina</taxon>
        <taxon>Agaricomycetes</taxon>
        <taxon>Polyporales</taxon>
        <taxon>Phanerochaetaceae</taxon>
        <taxon>Phanerochaete</taxon>
    </lineage>
</organism>
<accession>A0A9P3G5B5</accession>
<proteinExistence type="predicted"/>
<evidence type="ECO:0000313" key="2">
    <source>
        <dbReference type="Proteomes" id="UP000703269"/>
    </source>
</evidence>
<dbReference type="AlphaFoldDB" id="A0A9P3G5B5"/>
<reference evidence="1 2" key="1">
    <citation type="submission" date="2021-08" db="EMBL/GenBank/DDBJ databases">
        <title>Draft Genome Sequence of Phanerochaete sordida strain YK-624.</title>
        <authorList>
            <person name="Mori T."/>
            <person name="Dohra H."/>
            <person name="Suzuki T."/>
            <person name="Kawagishi H."/>
            <person name="Hirai H."/>
        </authorList>
    </citation>
    <scope>NUCLEOTIDE SEQUENCE [LARGE SCALE GENOMIC DNA]</scope>
    <source>
        <strain evidence="1 2">YK-624</strain>
    </source>
</reference>
<sequence length="70" mass="7534">MTSVDIGALRPTLSALDHHLVPVLSQKCTPILAHKCTHDASHRVDALLDEAQVFCASACTFRSLGEIYAS</sequence>
<dbReference type="EMBL" id="BPQB01000008">
    <property type="protein sequence ID" value="GJE88115.1"/>
    <property type="molecule type" value="Genomic_DNA"/>
</dbReference>
<dbReference type="Proteomes" id="UP000703269">
    <property type="component" value="Unassembled WGS sequence"/>
</dbReference>
<name>A0A9P3G5B5_9APHY</name>
<gene>
    <name evidence="1" type="ORF">PsYK624_041980</name>
</gene>
<evidence type="ECO:0000313" key="1">
    <source>
        <dbReference type="EMBL" id="GJE88115.1"/>
    </source>
</evidence>
<comment type="caution">
    <text evidence="1">The sequence shown here is derived from an EMBL/GenBank/DDBJ whole genome shotgun (WGS) entry which is preliminary data.</text>
</comment>
<protein>
    <submittedName>
        <fullName evidence="1">Uncharacterized protein</fullName>
    </submittedName>
</protein>
<keyword evidence="2" id="KW-1185">Reference proteome</keyword>